<evidence type="ECO:0000313" key="3">
    <source>
        <dbReference type="Proteomes" id="UP000037923"/>
    </source>
</evidence>
<name>A0A0M9FYS6_LEPPY</name>
<proteinExistence type="predicted"/>
<dbReference type="GeneID" id="26906124"/>
<keyword evidence="3" id="KW-1185">Reference proteome</keyword>
<dbReference type="RefSeq" id="XP_015657128.1">
    <property type="nucleotide sequence ID" value="XM_015803994.1"/>
</dbReference>
<dbReference type="Proteomes" id="UP000037923">
    <property type="component" value="Unassembled WGS sequence"/>
</dbReference>
<organism evidence="1 3">
    <name type="scientific">Leptomonas pyrrhocoris</name>
    <name type="common">Firebug parasite</name>
    <dbReference type="NCBI Taxonomy" id="157538"/>
    <lineage>
        <taxon>Eukaryota</taxon>
        <taxon>Discoba</taxon>
        <taxon>Euglenozoa</taxon>
        <taxon>Kinetoplastea</taxon>
        <taxon>Metakinetoplastina</taxon>
        <taxon>Trypanosomatida</taxon>
        <taxon>Trypanosomatidae</taxon>
        <taxon>Leishmaniinae</taxon>
        <taxon>Leptomonas</taxon>
    </lineage>
</organism>
<accession>A0A0M9FYS6</accession>
<dbReference type="EMBL" id="LGTL01000012">
    <property type="protein sequence ID" value="KPA78699.1"/>
    <property type="molecule type" value="Genomic_DNA"/>
</dbReference>
<dbReference type="RefSeq" id="XP_015657138.1">
    <property type="nucleotide sequence ID" value="XM_015804004.1"/>
</dbReference>
<reference evidence="1 3" key="1">
    <citation type="submission" date="2015-07" db="EMBL/GenBank/DDBJ databases">
        <title>High-quality genome of monoxenous trypanosomatid Leptomonas pyrrhocoris.</title>
        <authorList>
            <person name="Flegontov P."/>
            <person name="Butenko A."/>
            <person name="Firsov S."/>
            <person name="Vlcek C."/>
            <person name="Logacheva M.D."/>
            <person name="Field M."/>
            <person name="Filatov D."/>
            <person name="Flegontova O."/>
            <person name="Gerasimov E."/>
            <person name="Jackson A.P."/>
            <person name="Kelly S."/>
            <person name="Opperdoes F."/>
            <person name="O'Reilly A."/>
            <person name="Votypka J."/>
            <person name="Yurchenko V."/>
            <person name="Lukes J."/>
        </authorList>
    </citation>
    <scope>NUCLEOTIDE SEQUENCE [LARGE SCALE GENOMIC DNA]</scope>
    <source>
        <strain evidence="1">H10</strain>
    </source>
</reference>
<gene>
    <name evidence="1" type="ORF">ABB37_05826</name>
    <name evidence="2" type="ORF">ABB37_05834</name>
</gene>
<comment type="caution">
    <text evidence="1">The sequence shown here is derived from an EMBL/GenBank/DDBJ whole genome shotgun (WGS) entry which is preliminary data.</text>
</comment>
<dbReference type="EMBL" id="LGTL01000012">
    <property type="protein sequence ID" value="KPA78689.1"/>
    <property type="molecule type" value="Genomic_DNA"/>
</dbReference>
<evidence type="ECO:0000313" key="1">
    <source>
        <dbReference type="EMBL" id="KPA78689.1"/>
    </source>
</evidence>
<protein>
    <submittedName>
        <fullName evidence="1">Uncharacterized protein</fullName>
    </submittedName>
</protein>
<dbReference type="GeneID" id="26906116"/>
<dbReference type="VEuPathDB" id="TriTrypDB:LpyrH10_12_0120"/>
<sequence>MFLLAFLGQLFAPPRTVLFFCVVLIFPISLHVVNDGSAMMRCVEHTFFLFCTAQCECLHRATSGRALECCRASQTTRSFLPCLPSPRYSARRRRATANGFLTSPFISERFLFCVVRAMEPSAF</sequence>
<dbReference type="AlphaFoldDB" id="A0A0M9FYS6"/>
<evidence type="ECO:0000313" key="2">
    <source>
        <dbReference type="EMBL" id="KPA78699.1"/>
    </source>
</evidence>
<dbReference type="VEuPathDB" id="TriTrypDB:LpyrH10_12_0040"/>